<gene>
    <name evidence="2" type="ORF">CASFOL_012635</name>
</gene>
<keyword evidence="3" id="KW-1185">Reference proteome</keyword>
<dbReference type="PANTHER" id="PTHR31374:SF423">
    <property type="entry name" value="SAUR-LIKE AUXIN-RESPONSIVE PROTEIN FAMILY"/>
    <property type="match status" value="1"/>
</dbReference>
<sequence length="83" mass="9582">MPKRTQEVCQANKVAPRGHFVVYVGKEMARFVVPLRFLKNPLFQHFLDKAAEEHGFHDTYRITLACDVAVFQRLVAVLSHDDQ</sequence>
<dbReference type="AlphaFoldDB" id="A0ABD3DHM1"/>
<dbReference type="InterPro" id="IPR003676">
    <property type="entry name" value="SAUR_fam"/>
</dbReference>
<dbReference type="PANTHER" id="PTHR31374">
    <property type="entry name" value="AUXIN-INDUCED PROTEIN-LIKE-RELATED"/>
    <property type="match status" value="1"/>
</dbReference>
<evidence type="ECO:0000256" key="1">
    <source>
        <dbReference type="ARBA" id="ARBA00006974"/>
    </source>
</evidence>
<evidence type="ECO:0000313" key="2">
    <source>
        <dbReference type="EMBL" id="KAL3641820.1"/>
    </source>
</evidence>
<organism evidence="2 3">
    <name type="scientific">Castilleja foliolosa</name>
    <dbReference type="NCBI Taxonomy" id="1961234"/>
    <lineage>
        <taxon>Eukaryota</taxon>
        <taxon>Viridiplantae</taxon>
        <taxon>Streptophyta</taxon>
        <taxon>Embryophyta</taxon>
        <taxon>Tracheophyta</taxon>
        <taxon>Spermatophyta</taxon>
        <taxon>Magnoliopsida</taxon>
        <taxon>eudicotyledons</taxon>
        <taxon>Gunneridae</taxon>
        <taxon>Pentapetalae</taxon>
        <taxon>asterids</taxon>
        <taxon>lamiids</taxon>
        <taxon>Lamiales</taxon>
        <taxon>Orobanchaceae</taxon>
        <taxon>Pedicularideae</taxon>
        <taxon>Castillejinae</taxon>
        <taxon>Castilleja</taxon>
    </lineage>
</organism>
<comment type="similarity">
    <text evidence="1">Belongs to the ARG7 family.</text>
</comment>
<name>A0ABD3DHM1_9LAMI</name>
<protein>
    <submittedName>
        <fullName evidence="2">Uncharacterized protein</fullName>
    </submittedName>
</protein>
<evidence type="ECO:0000313" key="3">
    <source>
        <dbReference type="Proteomes" id="UP001632038"/>
    </source>
</evidence>
<proteinExistence type="inferred from homology"/>
<dbReference type="Pfam" id="PF02519">
    <property type="entry name" value="Auxin_inducible"/>
    <property type="match status" value="1"/>
</dbReference>
<accession>A0ABD3DHM1</accession>
<dbReference type="Proteomes" id="UP001632038">
    <property type="component" value="Unassembled WGS sequence"/>
</dbReference>
<dbReference type="EMBL" id="JAVIJP010000016">
    <property type="protein sequence ID" value="KAL3641820.1"/>
    <property type="molecule type" value="Genomic_DNA"/>
</dbReference>
<reference evidence="3" key="1">
    <citation type="journal article" date="2024" name="IScience">
        <title>Strigolactones Initiate the Formation of Haustorium-like Structures in Castilleja.</title>
        <authorList>
            <person name="Buerger M."/>
            <person name="Peterson D."/>
            <person name="Chory J."/>
        </authorList>
    </citation>
    <scope>NUCLEOTIDE SEQUENCE [LARGE SCALE GENOMIC DNA]</scope>
</reference>
<comment type="caution">
    <text evidence="2">The sequence shown here is derived from an EMBL/GenBank/DDBJ whole genome shotgun (WGS) entry which is preliminary data.</text>
</comment>